<keyword evidence="19" id="KW-1185">Reference proteome</keyword>
<evidence type="ECO:0000256" key="5">
    <source>
        <dbReference type="ARBA" id="ARBA00022640"/>
    </source>
</evidence>
<dbReference type="GO" id="GO:0034599">
    <property type="term" value="P:cellular response to oxidative stress"/>
    <property type="evidence" value="ECO:0007669"/>
    <property type="project" value="TreeGrafter"/>
</dbReference>
<dbReference type="SUPFAM" id="SSF52833">
    <property type="entry name" value="Thioredoxin-like"/>
    <property type="match status" value="1"/>
</dbReference>
<keyword evidence="7" id="KW-0809">Transit peptide</keyword>
<reference evidence="18" key="1">
    <citation type="submission" date="2019-09" db="EMBL/GenBank/DDBJ databases">
        <title>Draft genome information of white flower Hibiscus syriacus.</title>
        <authorList>
            <person name="Kim Y.-M."/>
        </authorList>
    </citation>
    <scope>NUCLEOTIDE SEQUENCE [LARGE SCALE GENOMIC DNA]</scope>
    <source>
        <strain evidence="18">YM2019G1</strain>
    </source>
</reference>
<dbReference type="PANTHER" id="PTHR42801">
    <property type="entry name" value="THIOREDOXIN-DEPENDENT PEROXIDE REDUCTASE"/>
    <property type="match status" value="1"/>
</dbReference>
<accession>A0A6A2Z8W7</accession>
<comment type="subcellular location">
    <subcellularLocation>
        <location evidence="1">Plastid</location>
        <location evidence="1">Chloroplast thylakoid lumen</location>
    </subcellularLocation>
</comment>
<dbReference type="CDD" id="cd03017">
    <property type="entry name" value="PRX_BCP"/>
    <property type="match status" value="1"/>
</dbReference>
<dbReference type="GO" id="GO:0009535">
    <property type="term" value="C:chloroplast thylakoid membrane"/>
    <property type="evidence" value="ECO:0007669"/>
    <property type="project" value="TreeGrafter"/>
</dbReference>
<evidence type="ECO:0000256" key="14">
    <source>
        <dbReference type="ARBA" id="ARBA00039701"/>
    </source>
</evidence>
<keyword evidence="3" id="KW-0150">Chloroplast</keyword>
<evidence type="ECO:0000256" key="7">
    <source>
        <dbReference type="ARBA" id="ARBA00022946"/>
    </source>
</evidence>
<dbReference type="InterPro" id="IPR050924">
    <property type="entry name" value="Peroxiredoxin_BCP/PrxQ"/>
</dbReference>
<keyword evidence="6" id="KW-0049">Antioxidant</keyword>
<dbReference type="EC" id="1.11.1.24" evidence="2"/>
<dbReference type="FunFam" id="3.40.30.10:FF:000122">
    <property type="entry name" value="Peroxiredoxin Q chloroplastic"/>
    <property type="match status" value="1"/>
</dbReference>
<evidence type="ECO:0000256" key="4">
    <source>
        <dbReference type="ARBA" id="ARBA00022559"/>
    </source>
</evidence>
<evidence type="ECO:0000256" key="1">
    <source>
        <dbReference type="ARBA" id="ARBA00004456"/>
    </source>
</evidence>
<name>A0A6A2Z8W7_HIBSY</name>
<comment type="similarity">
    <text evidence="13">Belongs to the peroxiredoxin family. BCP/PrxQ subfamily.</text>
</comment>
<evidence type="ECO:0000256" key="9">
    <source>
        <dbReference type="ARBA" id="ARBA00023078"/>
    </source>
</evidence>
<dbReference type="InterPro" id="IPR036249">
    <property type="entry name" value="Thioredoxin-like_sf"/>
</dbReference>
<gene>
    <name evidence="18" type="ORF">F3Y22_tig00111002pilonHSYRG00069</name>
</gene>
<dbReference type="EMBL" id="VEPZ02001197">
    <property type="protein sequence ID" value="KAE8688063.1"/>
    <property type="molecule type" value="Genomic_DNA"/>
</dbReference>
<evidence type="ECO:0000256" key="10">
    <source>
        <dbReference type="ARBA" id="ARBA00023157"/>
    </source>
</evidence>
<keyword evidence="10" id="KW-1015">Disulfide bond</keyword>
<evidence type="ECO:0000313" key="19">
    <source>
        <dbReference type="Proteomes" id="UP000436088"/>
    </source>
</evidence>
<dbReference type="PANTHER" id="PTHR42801:SF4">
    <property type="entry name" value="AHPC_TSA FAMILY PROTEIN"/>
    <property type="match status" value="1"/>
</dbReference>
<dbReference type="AlphaFoldDB" id="A0A6A2Z8W7"/>
<keyword evidence="9" id="KW-0793">Thylakoid</keyword>
<keyword evidence="4" id="KW-0575">Peroxidase</keyword>
<evidence type="ECO:0000256" key="15">
    <source>
        <dbReference type="ARBA" id="ARBA00042163"/>
    </source>
</evidence>
<evidence type="ECO:0000256" key="16">
    <source>
        <dbReference type="ARBA" id="ARBA00049091"/>
    </source>
</evidence>
<evidence type="ECO:0000259" key="17">
    <source>
        <dbReference type="PROSITE" id="PS51352"/>
    </source>
</evidence>
<evidence type="ECO:0000256" key="8">
    <source>
        <dbReference type="ARBA" id="ARBA00023002"/>
    </source>
</evidence>
<evidence type="ECO:0000313" key="18">
    <source>
        <dbReference type="EMBL" id="KAE8688063.1"/>
    </source>
</evidence>
<dbReference type="InterPro" id="IPR000866">
    <property type="entry name" value="AhpC/TSA"/>
</dbReference>
<dbReference type="GO" id="GO:0009543">
    <property type="term" value="C:chloroplast thylakoid lumen"/>
    <property type="evidence" value="ECO:0007669"/>
    <property type="project" value="UniProtKB-SubCell"/>
</dbReference>
<dbReference type="PROSITE" id="PS51352">
    <property type="entry name" value="THIOREDOXIN_2"/>
    <property type="match status" value="1"/>
</dbReference>
<dbReference type="Gene3D" id="3.40.30.10">
    <property type="entry name" value="Glutaredoxin"/>
    <property type="match status" value="1"/>
</dbReference>
<evidence type="ECO:0000256" key="3">
    <source>
        <dbReference type="ARBA" id="ARBA00022528"/>
    </source>
</evidence>
<feature type="domain" description="Thioredoxin" evidence="17">
    <location>
        <begin position="102"/>
        <end position="251"/>
    </location>
</feature>
<evidence type="ECO:0000256" key="11">
    <source>
        <dbReference type="ARBA" id="ARBA00023284"/>
    </source>
</evidence>
<dbReference type="InterPro" id="IPR013766">
    <property type="entry name" value="Thioredoxin_domain"/>
</dbReference>
<organism evidence="18 19">
    <name type="scientific">Hibiscus syriacus</name>
    <name type="common">Rose of Sharon</name>
    <dbReference type="NCBI Taxonomy" id="106335"/>
    <lineage>
        <taxon>Eukaryota</taxon>
        <taxon>Viridiplantae</taxon>
        <taxon>Streptophyta</taxon>
        <taxon>Embryophyta</taxon>
        <taxon>Tracheophyta</taxon>
        <taxon>Spermatophyta</taxon>
        <taxon>Magnoliopsida</taxon>
        <taxon>eudicotyledons</taxon>
        <taxon>Gunneridae</taxon>
        <taxon>Pentapetalae</taxon>
        <taxon>rosids</taxon>
        <taxon>malvids</taxon>
        <taxon>Malvales</taxon>
        <taxon>Malvaceae</taxon>
        <taxon>Malvoideae</taxon>
        <taxon>Hibiscus</taxon>
    </lineage>
</organism>
<evidence type="ECO:0000256" key="2">
    <source>
        <dbReference type="ARBA" id="ARBA00013017"/>
    </source>
</evidence>
<proteinExistence type="inferred from homology"/>
<keyword evidence="5" id="KW-0934">Plastid</keyword>
<evidence type="ECO:0000256" key="6">
    <source>
        <dbReference type="ARBA" id="ARBA00022862"/>
    </source>
</evidence>
<keyword evidence="11" id="KW-0676">Redox-active center</keyword>
<sequence length="253" mass="27772">MPSTNKSLIFLSNPHSVSTTHPKPFPFVSQPSMASTLALPCHTVASLLPSHTSMSHFPLPKSIPILSKSSYSQFYGLKFSLSSSLSTIPCFYSFKTSISAKVNKGSVPPSFTLKDQDGKNVSLSKFKGKPVVVYFYPADETPGCTKQACAFRDSYEKFKKAGAEVIGISVDNSASHKAFAQKYKLPFTLLSDEGNKVRKEWGVPSDLFGALPGRQTYVIDKKGAVQLIYNNQFQPEKHIDETLKMLQTVNSSV</sequence>
<comment type="caution">
    <text evidence="18">The sequence shown here is derived from an EMBL/GenBank/DDBJ whole genome shotgun (WGS) entry which is preliminary data.</text>
</comment>
<evidence type="ECO:0000256" key="13">
    <source>
        <dbReference type="ARBA" id="ARBA00038489"/>
    </source>
</evidence>
<dbReference type="Proteomes" id="UP000436088">
    <property type="component" value="Unassembled WGS sequence"/>
</dbReference>
<comment type="catalytic activity">
    <reaction evidence="16">
        <text>a hydroperoxide + [thioredoxin]-dithiol = an alcohol + [thioredoxin]-disulfide + H2O</text>
        <dbReference type="Rhea" id="RHEA:62620"/>
        <dbReference type="Rhea" id="RHEA-COMP:10698"/>
        <dbReference type="Rhea" id="RHEA-COMP:10700"/>
        <dbReference type="ChEBI" id="CHEBI:15377"/>
        <dbReference type="ChEBI" id="CHEBI:29950"/>
        <dbReference type="ChEBI" id="CHEBI:30879"/>
        <dbReference type="ChEBI" id="CHEBI:35924"/>
        <dbReference type="ChEBI" id="CHEBI:50058"/>
        <dbReference type="EC" id="1.11.1.24"/>
    </reaction>
</comment>
<protein>
    <recommendedName>
        <fullName evidence="14">Peroxiredoxin Q, chloroplastic</fullName>
        <ecNumber evidence="2">1.11.1.24</ecNumber>
    </recommendedName>
    <alternativeName>
        <fullName evidence="12">Thioredoxin peroxidase</fullName>
    </alternativeName>
    <alternativeName>
        <fullName evidence="15">Thioredoxin-dependent peroxiredoxin Q</fullName>
    </alternativeName>
</protein>
<keyword evidence="8" id="KW-0560">Oxidoreductase</keyword>
<dbReference type="Pfam" id="PF00578">
    <property type="entry name" value="AhpC-TSA"/>
    <property type="match status" value="1"/>
</dbReference>
<dbReference type="GO" id="GO:0008379">
    <property type="term" value="F:thioredoxin peroxidase activity"/>
    <property type="evidence" value="ECO:0007669"/>
    <property type="project" value="TreeGrafter"/>
</dbReference>
<evidence type="ECO:0000256" key="12">
    <source>
        <dbReference type="ARBA" id="ARBA00032824"/>
    </source>
</evidence>
<dbReference type="GO" id="GO:0045454">
    <property type="term" value="P:cell redox homeostasis"/>
    <property type="evidence" value="ECO:0007669"/>
    <property type="project" value="TreeGrafter"/>
</dbReference>